<proteinExistence type="predicted"/>
<organism evidence="1 2">
    <name type="scientific">Serendipita vermifera MAFF 305830</name>
    <dbReference type="NCBI Taxonomy" id="933852"/>
    <lineage>
        <taxon>Eukaryota</taxon>
        <taxon>Fungi</taxon>
        <taxon>Dikarya</taxon>
        <taxon>Basidiomycota</taxon>
        <taxon>Agaricomycotina</taxon>
        <taxon>Agaricomycetes</taxon>
        <taxon>Sebacinales</taxon>
        <taxon>Serendipitaceae</taxon>
        <taxon>Serendipita</taxon>
    </lineage>
</organism>
<protein>
    <submittedName>
        <fullName evidence="1">Uncharacterized protein</fullName>
    </submittedName>
</protein>
<dbReference type="AlphaFoldDB" id="A0A0C3ARA0"/>
<dbReference type="EMBL" id="KN824353">
    <property type="protein sequence ID" value="KIM22574.1"/>
    <property type="molecule type" value="Genomic_DNA"/>
</dbReference>
<gene>
    <name evidence="1" type="ORF">M408DRAFT_283392</name>
</gene>
<dbReference type="HOGENOM" id="CLU_3107908_0_0_1"/>
<reference evidence="1 2" key="1">
    <citation type="submission" date="2014-04" db="EMBL/GenBank/DDBJ databases">
        <authorList>
            <consortium name="DOE Joint Genome Institute"/>
            <person name="Kuo A."/>
            <person name="Zuccaro A."/>
            <person name="Kohler A."/>
            <person name="Nagy L.G."/>
            <person name="Floudas D."/>
            <person name="Copeland A."/>
            <person name="Barry K.W."/>
            <person name="Cichocki N."/>
            <person name="Veneault-Fourrey C."/>
            <person name="LaButti K."/>
            <person name="Lindquist E.A."/>
            <person name="Lipzen A."/>
            <person name="Lundell T."/>
            <person name="Morin E."/>
            <person name="Murat C."/>
            <person name="Sun H."/>
            <person name="Tunlid A."/>
            <person name="Henrissat B."/>
            <person name="Grigoriev I.V."/>
            <person name="Hibbett D.S."/>
            <person name="Martin F."/>
            <person name="Nordberg H.P."/>
            <person name="Cantor M.N."/>
            <person name="Hua S.X."/>
        </authorList>
    </citation>
    <scope>NUCLEOTIDE SEQUENCE [LARGE SCALE GENOMIC DNA]</scope>
    <source>
        <strain evidence="1 2">MAFF 305830</strain>
    </source>
</reference>
<evidence type="ECO:0000313" key="1">
    <source>
        <dbReference type="EMBL" id="KIM22574.1"/>
    </source>
</evidence>
<evidence type="ECO:0000313" key="2">
    <source>
        <dbReference type="Proteomes" id="UP000054097"/>
    </source>
</evidence>
<accession>A0A0C3ARA0</accession>
<keyword evidence="2" id="KW-1185">Reference proteome</keyword>
<reference evidence="2" key="2">
    <citation type="submission" date="2015-01" db="EMBL/GenBank/DDBJ databases">
        <title>Evolutionary Origins and Diversification of the Mycorrhizal Mutualists.</title>
        <authorList>
            <consortium name="DOE Joint Genome Institute"/>
            <consortium name="Mycorrhizal Genomics Consortium"/>
            <person name="Kohler A."/>
            <person name="Kuo A."/>
            <person name="Nagy L.G."/>
            <person name="Floudas D."/>
            <person name="Copeland A."/>
            <person name="Barry K.W."/>
            <person name="Cichocki N."/>
            <person name="Veneault-Fourrey C."/>
            <person name="LaButti K."/>
            <person name="Lindquist E.A."/>
            <person name="Lipzen A."/>
            <person name="Lundell T."/>
            <person name="Morin E."/>
            <person name="Murat C."/>
            <person name="Riley R."/>
            <person name="Ohm R."/>
            <person name="Sun H."/>
            <person name="Tunlid A."/>
            <person name="Henrissat B."/>
            <person name="Grigoriev I.V."/>
            <person name="Hibbett D.S."/>
            <person name="Martin F."/>
        </authorList>
    </citation>
    <scope>NUCLEOTIDE SEQUENCE [LARGE SCALE GENOMIC DNA]</scope>
    <source>
        <strain evidence="2">MAFF 305830</strain>
    </source>
</reference>
<name>A0A0C3ARA0_SERVB</name>
<sequence>MLNFSEALHQACRGKPTVLHRYSEVMWLAATPWMALTLHDEARGDQQNSDL</sequence>
<dbReference type="Proteomes" id="UP000054097">
    <property type="component" value="Unassembled WGS sequence"/>
</dbReference>